<evidence type="ECO:0000313" key="1">
    <source>
        <dbReference type="EMBL" id="JAH77455.1"/>
    </source>
</evidence>
<accession>A0A0E9VJ65</accession>
<reference evidence="1" key="1">
    <citation type="submission" date="2014-11" db="EMBL/GenBank/DDBJ databases">
        <authorList>
            <person name="Amaro Gonzalez C."/>
        </authorList>
    </citation>
    <scope>NUCLEOTIDE SEQUENCE</scope>
</reference>
<organism evidence="1">
    <name type="scientific">Anguilla anguilla</name>
    <name type="common">European freshwater eel</name>
    <name type="synonym">Muraena anguilla</name>
    <dbReference type="NCBI Taxonomy" id="7936"/>
    <lineage>
        <taxon>Eukaryota</taxon>
        <taxon>Metazoa</taxon>
        <taxon>Chordata</taxon>
        <taxon>Craniata</taxon>
        <taxon>Vertebrata</taxon>
        <taxon>Euteleostomi</taxon>
        <taxon>Actinopterygii</taxon>
        <taxon>Neopterygii</taxon>
        <taxon>Teleostei</taxon>
        <taxon>Anguilliformes</taxon>
        <taxon>Anguillidae</taxon>
        <taxon>Anguilla</taxon>
    </lineage>
</organism>
<name>A0A0E9VJ65_ANGAN</name>
<reference evidence="1" key="2">
    <citation type="journal article" date="2015" name="Fish Shellfish Immunol.">
        <title>Early steps in the European eel (Anguilla anguilla)-Vibrio vulnificus interaction in the gills: Role of the RtxA13 toxin.</title>
        <authorList>
            <person name="Callol A."/>
            <person name="Pajuelo D."/>
            <person name="Ebbesson L."/>
            <person name="Teles M."/>
            <person name="MacKenzie S."/>
            <person name="Amaro C."/>
        </authorList>
    </citation>
    <scope>NUCLEOTIDE SEQUENCE</scope>
</reference>
<dbReference type="EMBL" id="GBXM01027956">
    <property type="protein sequence ID" value="JAH80621.1"/>
    <property type="molecule type" value="Transcribed_RNA"/>
</dbReference>
<sequence length="40" mass="4848">MLQFTEIVLMHPTQEIQSHVIIFLKAIRNKQRMKDVRLQI</sequence>
<protein>
    <submittedName>
        <fullName evidence="1">Uncharacterized protein</fullName>
    </submittedName>
</protein>
<dbReference type="EMBL" id="GBXM01031122">
    <property type="protein sequence ID" value="JAH77455.1"/>
    <property type="molecule type" value="Transcribed_RNA"/>
</dbReference>
<dbReference type="AlphaFoldDB" id="A0A0E9VJ65"/>
<proteinExistence type="predicted"/>